<reference evidence="2 3" key="1">
    <citation type="submission" date="2018-09" db="EMBL/GenBank/DDBJ databases">
        <title>Genomic Encyclopedia of Archaeal and Bacterial Type Strains, Phase II (KMG-II): from individual species to whole genera.</title>
        <authorList>
            <person name="Goeker M."/>
        </authorList>
    </citation>
    <scope>NUCLEOTIDE SEQUENCE [LARGE SCALE GENOMIC DNA]</scope>
    <source>
        <strain evidence="2 3">DSM 17008</strain>
    </source>
</reference>
<dbReference type="RefSeq" id="WP_120192040.1">
    <property type="nucleotide sequence ID" value="NZ_RAPK01000007.1"/>
</dbReference>
<feature type="transmembrane region" description="Helical" evidence="1">
    <location>
        <begin position="220"/>
        <end position="243"/>
    </location>
</feature>
<dbReference type="OrthoDB" id="4187110at2"/>
<keyword evidence="1" id="KW-1133">Transmembrane helix</keyword>
<proteinExistence type="predicted"/>
<feature type="transmembrane region" description="Helical" evidence="1">
    <location>
        <begin position="71"/>
        <end position="90"/>
    </location>
</feature>
<feature type="transmembrane region" description="Helical" evidence="1">
    <location>
        <begin position="111"/>
        <end position="139"/>
    </location>
</feature>
<organism evidence="2 3">
    <name type="scientific">Sinobaca qinghaiensis</name>
    <dbReference type="NCBI Taxonomy" id="342944"/>
    <lineage>
        <taxon>Bacteria</taxon>
        <taxon>Bacillati</taxon>
        <taxon>Bacillota</taxon>
        <taxon>Bacilli</taxon>
        <taxon>Bacillales</taxon>
        <taxon>Sporolactobacillaceae</taxon>
        <taxon>Sinobaca</taxon>
    </lineage>
</organism>
<name>A0A419V5G5_9BACL</name>
<keyword evidence="3" id="KW-1185">Reference proteome</keyword>
<dbReference type="GO" id="GO:0005886">
    <property type="term" value="C:plasma membrane"/>
    <property type="evidence" value="ECO:0007669"/>
    <property type="project" value="UniProtKB-SubCell"/>
</dbReference>
<dbReference type="Pfam" id="PF12679">
    <property type="entry name" value="ABC2_membrane_2"/>
    <property type="match status" value="1"/>
</dbReference>
<feature type="transmembrane region" description="Helical" evidence="1">
    <location>
        <begin position="179"/>
        <end position="200"/>
    </location>
</feature>
<protein>
    <submittedName>
        <fullName evidence="2">ABC-2 type transport system permease protein</fullName>
    </submittedName>
</protein>
<sequence>MFNVLLRKELLETFRSYRWLWLPVFFIGLAMLQPVSSFYMEDILEQFGGLPENTLIAIPTPTAGQVYGETLGQFTQVGTFILVLAFMGSISSERRSGETILILSKPTNYYAYWFSKWVSALGITTISYALGSAAAIYYIGILFEPLPAGEILFSIFVYWVWLLFVVTTALVWSTVSKRTSVAAAGALITLLLLNLSASMFGELTSWTPGILPEAAADLQADIVVAPPIIISVVLAAILIAASVSYMKKTDWLL</sequence>
<dbReference type="GO" id="GO:0140359">
    <property type="term" value="F:ABC-type transporter activity"/>
    <property type="evidence" value="ECO:0007669"/>
    <property type="project" value="InterPro"/>
</dbReference>
<evidence type="ECO:0000256" key="1">
    <source>
        <dbReference type="SAM" id="Phobius"/>
    </source>
</evidence>
<dbReference type="EMBL" id="RAPK01000007">
    <property type="protein sequence ID" value="RKD75137.1"/>
    <property type="molecule type" value="Genomic_DNA"/>
</dbReference>
<evidence type="ECO:0000313" key="3">
    <source>
        <dbReference type="Proteomes" id="UP000285120"/>
    </source>
</evidence>
<evidence type="ECO:0000313" key="2">
    <source>
        <dbReference type="EMBL" id="RKD75137.1"/>
    </source>
</evidence>
<feature type="transmembrane region" description="Helical" evidence="1">
    <location>
        <begin position="20"/>
        <end position="40"/>
    </location>
</feature>
<feature type="transmembrane region" description="Helical" evidence="1">
    <location>
        <begin position="151"/>
        <end position="172"/>
    </location>
</feature>
<comment type="caution">
    <text evidence="2">The sequence shown here is derived from an EMBL/GenBank/DDBJ whole genome shotgun (WGS) entry which is preliminary data.</text>
</comment>
<dbReference type="AlphaFoldDB" id="A0A419V5G5"/>
<gene>
    <name evidence="2" type="ORF">ATL39_0833</name>
</gene>
<keyword evidence="1" id="KW-0472">Membrane</keyword>
<dbReference type="Proteomes" id="UP000285120">
    <property type="component" value="Unassembled WGS sequence"/>
</dbReference>
<keyword evidence="1" id="KW-0812">Transmembrane</keyword>
<accession>A0A419V5G5</accession>